<dbReference type="EMBL" id="CAJOBJ010349794">
    <property type="protein sequence ID" value="CAF5206676.1"/>
    <property type="molecule type" value="Genomic_DNA"/>
</dbReference>
<name>A0A8S3IU40_9BILA</name>
<evidence type="ECO:0000313" key="13">
    <source>
        <dbReference type="EMBL" id="CAF5206676.1"/>
    </source>
</evidence>
<keyword evidence="4 11" id="KW-0489">Methyltransferase</keyword>
<evidence type="ECO:0000256" key="9">
    <source>
        <dbReference type="ARBA" id="ARBA00029821"/>
    </source>
</evidence>
<evidence type="ECO:0000313" key="14">
    <source>
        <dbReference type="Proteomes" id="UP000681720"/>
    </source>
</evidence>
<evidence type="ECO:0000256" key="3">
    <source>
        <dbReference type="ARBA" id="ARBA00020987"/>
    </source>
</evidence>
<reference evidence="13" key="1">
    <citation type="submission" date="2021-02" db="EMBL/GenBank/DDBJ databases">
        <authorList>
            <person name="Nowell W R."/>
        </authorList>
    </citation>
    <scope>NUCLEOTIDE SEQUENCE</scope>
</reference>
<feature type="domain" description="DOT1" evidence="12">
    <location>
        <begin position="1"/>
        <end position="71"/>
    </location>
</feature>
<dbReference type="PANTHER" id="PTHR21451">
    <property type="entry name" value="HISTONE H3 METHYLTRANSFERASE"/>
    <property type="match status" value="1"/>
</dbReference>
<evidence type="ECO:0000256" key="7">
    <source>
        <dbReference type="ARBA" id="ARBA00022853"/>
    </source>
</evidence>
<evidence type="ECO:0000256" key="1">
    <source>
        <dbReference type="ARBA" id="ARBA00004123"/>
    </source>
</evidence>
<organism evidence="13 14">
    <name type="scientific">Rotaria magnacalcarata</name>
    <dbReference type="NCBI Taxonomy" id="392030"/>
    <lineage>
        <taxon>Eukaryota</taxon>
        <taxon>Metazoa</taxon>
        <taxon>Spiralia</taxon>
        <taxon>Gnathifera</taxon>
        <taxon>Rotifera</taxon>
        <taxon>Eurotatoria</taxon>
        <taxon>Bdelloidea</taxon>
        <taxon>Philodinida</taxon>
        <taxon>Philodinidae</taxon>
        <taxon>Rotaria</taxon>
    </lineage>
</organism>
<comment type="subcellular location">
    <subcellularLocation>
        <location evidence="1 11">Nucleus</location>
    </subcellularLocation>
</comment>
<dbReference type="Proteomes" id="UP000681720">
    <property type="component" value="Unassembled WGS sequence"/>
</dbReference>
<keyword evidence="6 11" id="KW-0949">S-adenosyl-L-methionine</keyword>
<keyword evidence="7 11" id="KW-0156">Chromatin regulator</keyword>
<sequence length="80" mass="9304">MKDGAKIVSSREFCPEAFRLNDRTKNDLGAVMYVSKPEEFFGKVSWSDKSVQYYLHVIDHSKLALYYEKIQQVHSKGTRT</sequence>
<dbReference type="GO" id="GO:0000077">
    <property type="term" value="P:DNA damage checkpoint signaling"/>
    <property type="evidence" value="ECO:0007669"/>
    <property type="project" value="TreeGrafter"/>
</dbReference>
<accession>A0A8S3IU40</accession>
<dbReference type="InterPro" id="IPR029063">
    <property type="entry name" value="SAM-dependent_MTases_sf"/>
</dbReference>
<keyword evidence="8 11" id="KW-0539">Nucleus</keyword>
<comment type="function">
    <text evidence="11">Histone methyltransferase that specifically trimethylates histone H3 to form H3K79me3. This methylation is required for telomere silencing and for the pachytene checkpoint during the meiotic cell cycle by allowing the recruitment of RAD9 to double strand breaks. Nucleosomes are preferred as substrate compared to free histone.</text>
</comment>
<dbReference type="InterPro" id="IPR025789">
    <property type="entry name" value="DOT1_dom"/>
</dbReference>
<evidence type="ECO:0000256" key="2">
    <source>
        <dbReference type="ARBA" id="ARBA00012190"/>
    </source>
</evidence>
<dbReference type="PROSITE" id="PS51569">
    <property type="entry name" value="DOT1"/>
    <property type="match status" value="1"/>
</dbReference>
<evidence type="ECO:0000256" key="10">
    <source>
        <dbReference type="ARBA" id="ARBA00047770"/>
    </source>
</evidence>
<dbReference type="SUPFAM" id="SSF53335">
    <property type="entry name" value="S-adenosyl-L-methionine-dependent methyltransferases"/>
    <property type="match status" value="1"/>
</dbReference>
<comment type="similarity">
    <text evidence="11">Belongs to the class I-like SAM-binding methyltransferase superfamily. DOT1 family.</text>
</comment>
<evidence type="ECO:0000256" key="8">
    <source>
        <dbReference type="ARBA" id="ARBA00023242"/>
    </source>
</evidence>
<dbReference type="GO" id="GO:0140956">
    <property type="term" value="F:histone H3K79 trimethyltransferase activity"/>
    <property type="evidence" value="ECO:0007669"/>
    <property type="project" value="UniProtKB-EC"/>
</dbReference>
<dbReference type="Gene3D" id="3.40.50.150">
    <property type="entry name" value="Vaccinia Virus protein VP39"/>
    <property type="match status" value="1"/>
</dbReference>
<proteinExistence type="inferred from homology"/>
<evidence type="ECO:0000256" key="11">
    <source>
        <dbReference type="RuleBase" id="RU271113"/>
    </source>
</evidence>
<comment type="catalytic activity">
    <reaction evidence="10 11">
        <text>L-lysyl(79)-[histone H3] + 3 S-adenosyl-L-methionine = N(6),N(6),N(6)-trimethyl-L-lysyl(79)-[histone H3] + 3 S-adenosyl-L-homocysteine + 3 H(+)</text>
        <dbReference type="Rhea" id="RHEA:60328"/>
        <dbReference type="Rhea" id="RHEA-COMP:15549"/>
        <dbReference type="Rhea" id="RHEA-COMP:15552"/>
        <dbReference type="ChEBI" id="CHEBI:15378"/>
        <dbReference type="ChEBI" id="CHEBI:29969"/>
        <dbReference type="ChEBI" id="CHEBI:57856"/>
        <dbReference type="ChEBI" id="CHEBI:59789"/>
        <dbReference type="ChEBI" id="CHEBI:61961"/>
        <dbReference type="EC" id="2.1.1.360"/>
    </reaction>
</comment>
<evidence type="ECO:0000256" key="5">
    <source>
        <dbReference type="ARBA" id="ARBA00022679"/>
    </source>
</evidence>
<gene>
    <name evidence="13" type="ORF">GIL414_LOCUS78381</name>
</gene>
<dbReference type="Pfam" id="PF08123">
    <property type="entry name" value="DOT1"/>
    <property type="match status" value="1"/>
</dbReference>
<dbReference type="GO" id="GO:0006281">
    <property type="term" value="P:DNA repair"/>
    <property type="evidence" value="ECO:0007669"/>
    <property type="project" value="TreeGrafter"/>
</dbReference>
<dbReference type="InterPro" id="IPR030445">
    <property type="entry name" value="H3-K79_meTrfase"/>
</dbReference>
<keyword evidence="5 11" id="KW-0808">Transferase</keyword>
<feature type="non-terminal residue" evidence="13">
    <location>
        <position position="1"/>
    </location>
</feature>
<dbReference type="AlphaFoldDB" id="A0A8S3IU40"/>
<dbReference type="GO" id="GO:0032259">
    <property type="term" value="P:methylation"/>
    <property type="evidence" value="ECO:0007669"/>
    <property type="project" value="UniProtKB-KW"/>
</dbReference>
<evidence type="ECO:0000256" key="4">
    <source>
        <dbReference type="ARBA" id="ARBA00022603"/>
    </source>
</evidence>
<protein>
    <recommendedName>
        <fullName evidence="3 11">Histone-lysine N-methyltransferase, H3 lysine-79 specific</fullName>
        <ecNumber evidence="2 11">2.1.1.360</ecNumber>
    </recommendedName>
    <alternativeName>
        <fullName evidence="9 11">Histone H3-K79 methyltransferase</fullName>
    </alternativeName>
</protein>
<comment type="miscellaneous">
    <text evidence="11">In contrast to other lysine histone methyltransferases, it does not contain a SET domain, suggesting the existence of another mechanism for methylation of lysine residues of histones.</text>
</comment>
<dbReference type="PANTHER" id="PTHR21451:SF0">
    <property type="entry name" value="HISTONE-LYSINE N-METHYLTRANSFERASE, H3 LYSINE-79 SPECIFIC"/>
    <property type="match status" value="1"/>
</dbReference>
<dbReference type="EC" id="2.1.1.360" evidence="2 11"/>
<evidence type="ECO:0000259" key="12">
    <source>
        <dbReference type="PROSITE" id="PS51569"/>
    </source>
</evidence>
<comment type="caution">
    <text evidence="13">The sequence shown here is derived from an EMBL/GenBank/DDBJ whole genome shotgun (WGS) entry which is preliminary data.</text>
</comment>
<evidence type="ECO:0000256" key="6">
    <source>
        <dbReference type="ARBA" id="ARBA00022691"/>
    </source>
</evidence>
<dbReference type="GO" id="GO:0005634">
    <property type="term" value="C:nucleus"/>
    <property type="evidence" value="ECO:0007669"/>
    <property type="project" value="UniProtKB-SubCell"/>
</dbReference>